<keyword evidence="2" id="KW-0472">Membrane</keyword>
<gene>
    <name evidence="4" type="ORF">FDG2_2669</name>
</gene>
<keyword evidence="1" id="KW-0732">Signal</keyword>
<protein>
    <recommendedName>
        <fullName evidence="3">Solute-binding protein family 3/N-terminal domain-containing protein</fullName>
    </recommendedName>
</protein>
<dbReference type="Pfam" id="PF00497">
    <property type="entry name" value="SBP_bac_3"/>
    <property type="match status" value="1"/>
</dbReference>
<dbReference type="Gene3D" id="3.40.190.10">
    <property type="entry name" value="Periplasmic binding protein-like II"/>
    <property type="match status" value="2"/>
</dbReference>
<keyword evidence="5" id="KW-1185">Reference proteome</keyword>
<organism evidence="4 5">
    <name type="scientific">Candidatus Protofrankia californiensis</name>
    <dbReference type="NCBI Taxonomy" id="1839754"/>
    <lineage>
        <taxon>Bacteria</taxon>
        <taxon>Bacillati</taxon>
        <taxon>Actinomycetota</taxon>
        <taxon>Actinomycetes</taxon>
        <taxon>Frankiales</taxon>
        <taxon>Frankiaceae</taxon>
        <taxon>Protofrankia</taxon>
    </lineage>
</organism>
<proteinExistence type="predicted"/>
<dbReference type="SMART" id="SM00062">
    <property type="entry name" value="PBPb"/>
    <property type="match status" value="1"/>
</dbReference>
<dbReference type="PANTHER" id="PTHR35936:SF17">
    <property type="entry name" value="ARGININE-BINDING EXTRACELLULAR PROTEIN ARTP"/>
    <property type="match status" value="1"/>
</dbReference>
<evidence type="ECO:0000256" key="2">
    <source>
        <dbReference type="SAM" id="Phobius"/>
    </source>
</evidence>
<keyword evidence="2" id="KW-1133">Transmembrane helix</keyword>
<reference evidence="5" key="1">
    <citation type="submission" date="2016-02" db="EMBL/GenBank/DDBJ databases">
        <authorList>
            <person name="Wibberg D."/>
        </authorList>
    </citation>
    <scope>NUCLEOTIDE SEQUENCE [LARGE SCALE GENOMIC DNA]</scope>
</reference>
<dbReference type="AlphaFoldDB" id="A0A1C3NY54"/>
<dbReference type="PANTHER" id="PTHR35936">
    <property type="entry name" value="MEMBRANE-BOUND LYTIC MUREIN TRANSGLYCOSYLASE F"/>
    <property type="match status" value="1"/>
</dbReference>
<feature type="domain" description="Solute-binding protein family 3/N-terminal" evidence="3">
    <location>
        <begin position="59"/>
        <end position="284"/>
    </location>
</feature>
<evidence type="ECO:0000259" key="3">
    <source>
        <dbReference type="SMART" id="SM00062"/>
    </source>
</evidence>
<feature type="transmembrane region" description="Helical" evidence="2">
    <location>
        <begin position="6"/>
        <end position="24"/>
    </location>
</feature>
<sequence>MSPEAATLYAALITLAGTIAAVFIQQWPGRRPPRLGPESTRPDSPPIQTRLDRVLTDRTLRCGCVKHPPLADFQHSGNDCLCSGLYVDLAHAVASTSGLSLEFIAVDWADLPSSFTDLELDLVLSVFETKTRLLYGDFVSAFHKIGVGGVSAVDSDKVQSVTDLGNADVRIVVARGEAGWEYAVQELRVPKHRLIVVENASLPELMDYVVTGRVDVAICDDWSCHEGVTRNPGLKHIFVNDPLYLCKNAIMVPKGDPEFAAWVDEVFSEARLRPDLIAEEVRILAATNGLIRRFR</sequence>
<evidence type="ECO:0000256" key="1">
    <source>
        <dbReference type="ARBA" id="ARBA00022729"/>
    </source>
</evidence>
<dbReference type="SUPFAM" id="SSF53850">
    <property type="entry name" value="Periplasmic binding protein-like II"/>
    <property type="match status" value="1"/>
</dbReference>
<evidence type="ECO:0000313" key="5">
    <source>
        <dbReference type="Proteomes" id="UP000199013"/>
    </source>
</evidence>
<dbReference type="InterPro" id="IPR001638">
    <property type="entry name" value="Solute-binding_3/MltF_N"/>
</dbReference>
<keyword evidence="2" id="KW-0812">Transmembrane</keyword>
<dbReference type="Proteomes" id="UP000199013">
    <property type="component" value="Unassembled WGS sequence"/>
</dbReference>
<accession>A0A1C3NY54</accession>
<name>A0A1C3NY54_9ACTN</name>
<dbReference type="EMBL" id="FLUV01001132">
    <property type="protein sequence ID" value="SBW22458.1"/>
    <property type="molecule type" value="Genomic_DNA"/>
</dbReference>
<evidence type="ECO:0000313" key="4">
    <source>
        <dbReference type="EMBL" id="SBW22458.1"/>
    </source>
</evidence>